<accession>A0ABW7B0S3</accession>
<sequence>MPGGNDHEDRPESALEEVLREVEEAEKRDEEKAAAGTAGHGDPDDGTGKAGDAITPNTGAQDQANGD</sequence>
<dbReference type="RefSeq" id="WP_388316843.1">
    <property type="nucleotide sequence ID" value="NZ_JBIBCC010000003.1"/>
</dbReference>
<protein>
    <submittedName>
        <fullName evidence="2">Uncharacterized protein</fullName>
    </submittedName>
</protein>
<dbReference type="Proteomes" id="UP001604267">
    <property type="component" value="Unassembled WGS sequence"/>
</dbReference>
<feature type="region of interest" description="Disordered" evidence="1">
    <location>
        <begin position="1"/>
        <end position="67"/>
    </location>
</feature>
<keyword evidence="3" id="KW-1185">Reference proteome</keyword>
<reference evidence="2 3" key="1">
    <citation type="submission" date="2024-10" db="EMBL/GenBank/DDBJ databases">
        <title>The Natural Products Discovery Center: Release of the First 8490 Sequenced Strains for Exploring Actinobacteria Biosynthetic Diversity.</title>
        <authorList>
            <person name="Kalkreuter E."/>
            <person name="Kautsar S.A."/>
            <person name="Yang D."/>
            <person name="Bader C.D."/>
            <person name="Teijaro C.N."/>
            <person name="Fluegel L."/>
            <person name="Davis C.M."/>
            <person name="Simpson J.R."/>
            <person name="Lauterbach L."/>
            <person name="Steele A.D."/>
            <person name="Gui C."/>
            <person name="Meng S."/>
            <person name="Li G."/>
            <person name="Viehrig K."/>
            <person name="Ye F."/>
            <person name="Su P."/>
            <person name="Kiefer A.F."/>
            <person name="Nichols A."/>
            <person name="Cepeda A.J."/>
            <person name="Yan W."/>
            <person name="Fan B."/>
            <person name="Jiang Y."/>
            <person name="Adhikari A."/>
            <person name="Zheng C.-J."/>
            <person name="Schuster L."/>
            <person name="Cowan T.M."/>
            <person name="Smanski M.J."/>
            <person name="Chevrette M.G."/>
            <person name="De Carvalho L.P.S."/>
            <person name="Shen B."/>
        </authorList>
    </citation>
    <scope>NUCLEOTIDE SEQUENCE [LARGE SCALE GENOMIC DNA]</scope>
    <source>
        <strain evidence="2 3">NPDC048320</strain>
    </source>
</reference>
<organism evidence="2 3">
    <name type="scientific">Streptomyces cinerochromogenes</name>
    <dbReference type="NCBI Taxonomy" id="66422"/>
    <lineage>
        <taxon>Bacteria</taxon>
        <taxon>Bacillati</taxon>
        <taxon>Actinomycetota</taxon>
        <taxon>Actinomycetes</taxon>
        <taxon>Kitasatosporales</taxon>
        <taxon>Streptomycetaceae</taxon>
        <taxon>Streptomyces</taxon>
    </lineage>
</organism>
<evidence type="ECO:0000313" key="3">
    <source>
        <dbReference type="Proteomes" id="UP001604267"/>
    </source>
</evidence>
<dbReference type="EMBL" id="JBICYV010000001">
    <property type="protein sequence ID" value="MFG3009522.1"/>
    <property type="molecule type" value="Genomic_DNA"/>
</dbReference>
<name>A0ABW7B0S3_9ACTN</name>
<evidence type="ECO:0000256" key="1">
    <source>
        <dbReference type="SAM" id="MobiDB-lite"/>
    </source>
</evidence>
<feature type="compositionally biased region" description="Basic and acidic residues" evidence="1">
    <location>
        <begin position="1"/>
        <end position="33"/>
    </location>
</feature>
<proteinExistence type="predicted"/>
<evidence type="ECO:0000313" key="2">
    <source>
        <dbReference type="EMBL" id="MFG3009522.1"/>
    </source>
</evidence>
<gene>
    <name evidence="2" type="ORF">ACGFZB_03500</name>
</gene>
<feature type="compositionally biased region" description="Polar residues" evidence="1">
    <location>
        <begin position="55"/>
        <end position="67"/>
    </location>
</feature>
<comment type="caution">
    <text evidence="2">The sequence shown here is derived from an EMBL/GenBank/DDBJ whole genome shotgun (WGS) entry which is preliminary data.</text>
</comment>